<evidence type="ECO:0000256" key="1">
    <source>
        <dbReference type="ARBA" id="ARBA00004575"/>
    </source>
</evidence>
<dbReference type="EMBL" id="JAATIQ010000309">
    <property type="protein sequence ID" value="KAF4362638.1"/>
    <property type="molecule type" value="Genomic_DNA"/>
</dbReference>
<feature type="transmembrane region" description="Helical" evidence="8">
    <location>
        <begin position="227"/>
        <end position="245"/>
    </location>
</feature>
<gene>
    <name evidence="11" type="ORF">F8388_007513</name>
    <name evidence="10" type="ORF">G4B88_026200</name>
</gene>
<feature type="transmembrane region" description="Helical" evidence="8">
    <location>
        <begin position="265"/>
        <end position="287"/>
    </location>
</feature>
<evidence type="ECO:0000313" key="11">
    <source>
        <dbReference type="EMBL" id="KAF4365680.1"/>
    </source>
</evidence>
<sequence>MESANNALISTSILSLLFPLLLLLPSSSSSTVPPPNQHSLVVAPFAMLQLSHGIPVKYLHSSKPGTSMVCERVHVYGFSRIKNLRKFAHSVMLSVSAKDSSVLPKAEVCFHRNISLEIGMCPNSRWEKISNGSWARSMSPFGYKVLDIRTTNLSLEGFVVSIEEGFFLSRVIYLILGIILMSLAPNLSNSLAFYYVSTITTGAVLVILICFFQGLKKTTNLYPTHPKTSLLIYSSAVGYVSFLLYQFPQFWHSILMEIGIDEEIFYALVLFLLVLNFLAGAWLGFWAVHKCILTKDGSIDLSISHFVEWFIRILSAVLILQSSVDTIVALEALVFGILISSLSRRIFRSRILRRIHRNLTKLAHRRHRKSRLSELSSSEDSLDKYNYNIRSSEDFNFQTGHRSKGSSIAPSSSDHGFSNNTSSQLYLSSFHTTPERRRFSKPDWEEFTKESTEKALEELVSSPGFGKWLSKSADRISVTPPSGRRPEQKGNIVNTAVCDGEEKMALVYAVCTLKEAKYNAVNAAIDF</sequence>
<evidence type="ECO:0000256" key="8">
    <source>
        <dbReference type="SAM" id="Phobius"/>
    </source>
</evidence>
<dbReference type="GO" id="GO:0005637">
    <property type="term" value="C:nuclear inner membrane"/>
    <property type="evidence" value="ECO:0007669"/>
    <property type="project" value="UniProtKB-SubCell"/>
</dbReference>
<dbReference type="Proteomes" id="UP000583929">
    <property type="component" value="Unassembled WGS sequence"/>
</dbReference>
<dbReference type="Proteomes" id="UP000525078">
    <property type="component" value="Unassembled WGS sequence"/>
</dbReference>
<evidence type="ECO:0000256" key="4">
    <source>
        <dbReference type="ARBA" id="ARBA00022729"/>
    </source>
</evidence>
<evidence type="ECO:0000256" key="3">
    <source>
        <dbReference type="ARBA" id="ARBA00022692"/>
    </source>
</evidence>
<evidence type="ECO:0000313" key="12">
    <source>
        <dbReference type="Proteomes" id="UP000525078"/>
    </source>
</evidence>
<organism evidence="10 13">
    <name type="scientific">Cannabis sativa</name>
    <name type="common">Hemp</name>
    <name type="synonym">Marijuana</name>
    <dbReference type="NCBI Taxonomy" id="3483"/>
    <lineage>
        <taxon>Eukaryota</taxon>
        <taxon>Viridiplantae</taxon>
        <taxon>Streptophyta</taxon>
        <taxon>Embryophyta</taxon>
        <taxon>Tracheophyta</taxon>
        <taxon>Spermatophyta</taxon>
        <taxon>Magnoliopsida</taxon>
        <taxon>eudicotyledons</taxon>
        <taxon>Gunneridae</taxon>
        <taxon>Pentapetalae</taxon>
        <taxon>rosids</taxon>
        <taxon>fabids</taxon>
        <taxon>Rosales</taxon>
        <taxon>Cannabaceae</taxon>
        <taxon>Cannabis</taxon>
    </lineage>
</organism>
<dbReference type="Pfam" id="PF10225">
    <property type="entry name" value="NEMP"/>
    <property type="match status" value="1"/>
</dbReference>
<evidence type="ECO:0000313" key="13">
    <source>
        <dbReference type="Proteomes" id="UP000583929"/>
    </source>
</evidence>
<name>A0A7J6EW71_CANSA</name>
<keyword evidence="5 8" id="KW-1133">Transmembrane helix</keyword>
<keyword evidence="6 8" id="KW-0472">Membrane</keyword>
<feature type="chain" id="PRO_5036205044" evidence="9">
    <location>
        <begin position="30"/>
        <end position="527"/>
    </location>
</feature>
<feature type="transmembrane region" description="Helical" evidence="8">
    <location>
        <begin position="171"/>
        <end position="187"/>
    </location>
</feature>
<protein>
    <submittedName>
        <fullName evidence="10">Uncharacterized protein</fullName>
    </submittedName>
</protein>
<dbReference type="AlphaFoldDB" id="A0A7J6EW71"/>
<dbReference type="InterPro" id="IPR019358">
    <property type="entry name" value="NEMP_fam"/>
</dbReference>
<evidence type="ECO:0000313" key="10">
    <source>
        <dbReference type="EMBL" id="KAF4362638.1"/>
    </source>
</evidence>
<evidence type="ECO:0000256" key="7">
    <source>
        <dbReference type="ARBA" id="ARBA00023242"/>
    </source>
</evidence>
<keyword evidence="7" id="KW-0539">Nucleus</keyword>
<dbReference type="EMBL" id="JAATIP010000158">
    <property type="protein sequence ID" value="KAF4365680.1"/>
    <property type="molecule type" value="Genomic_DNA"/>
</dbReference>
<evidence type="ECO:0000256" key="9">
    <source>
        <dbReference type="SAM" id="SignalP"/>
    </source>
</evidence>
<dbReference type="PANTHER" id="PTHR31587:SF4">
    <property type="entry name" value="TRANSMEMBRANE PROTEIN (DUF2215)"/>
    <property type="match status" value="1"/>
</dbReference>
<evidence type="ECO:0000256" key="2">
    <source>
        <dbReference type="ARBA" id="ARBA00005748"/>
    </source>
</evidence>
<accession>A0A7J6EW71</accession>
<reference evidence="12 13" key="1">
    <citation type="journal article" date="2020" name="bioRxiv">
        <title>Sequence and annotation of 42 cannabis genomes reveals extensive copy number variation in cannabinoid synthesis and pathogen resistance genes.</title>
        <authorList>
            <person name="Mckernan K.J."/>
            <person name="Helbert Y."/>
            <person name="Kane L.T."/>
            <person name="Ebling H."/>
            <person name="Zhang L."/>
            <person name="Liu B."/>
            <person name="Eaton Z."/>
            <person name="Mclaughlin S."/>
            <person name="Kingan S."/>
            <person name="Baybayan P."/>
            <person name="Concepcion G."/>
            <person name="Jordan M."/>
            <person name="Riva A."/>
            <person name="Barbazuk W."/>
            <person name="Harkins T."/>
        </authorList>
    </citation>
    <scope>NUCLEOTIDE SEQUENCE [LARGE SCALE GENOMIC DNA]</scope>
    <source>
        <strain evidence="12 13">cv. Jamaican Lion 4</strain>
        <strain evidence="10">Father</strain>
        <strain evidence="11">Mother</strain>
        <tissue evidence="10">Leaf</tissue>
    </source>
</reference>
<keyword evidence="4 9" id="KW-0732">Signal</keyword>
<evidence type="ECO:0000256" key="6">
    <source>
        <dbReference type="ARBA" id="ARBA00023136"/>
    </source>
</evidence>
<feature type="signal peptide" evidence="9">
    <location>
        <begin position="1"/>
        <end position="29"/>
    </location>
</feature>
<comment type="similarity">
    <text evidence="2">Belongs to the NEMP family.</text>
</comment>
<comment type="caution">
    <text evidence="10">The sequence shown here is derived from an EMBL/GenBank/DDBJ whole genome shotgun (WGS) entry which is preliminary data.</text>
</comment>
<proteinExistence type="inferred from homology"/>
<keyword evidence="13" id="KW-1185">Reference proteome</keyword>
<feature type="transmembrane region" description="Helical" evidence="8">
    <location>
        <begin position="193"/>
        <end position="215"/>
    </location>
</feature>
<comment type="subcellular location">
    <subcellularLocation>
        <location evidence="1">Nucleus inner membrane</location>
        <topology evidence="1">Multi-pass membrane protein</topology>
        <orientation evidence="1">Nucleoplasmic side</orientation>
    </subcellularLocation>
</comment>
<dbReference type="PANTHER" id="PTHR31587">
    <property type="entry name" value="TRANSMEMBRANE PROTEIN (DUF2215)"/>
    <property type="match status" value="1"/>
</dbReference>
<keyword evidence="3 8" id="KW-0812">Transmembrane</keyword>
<evidence type="ECO:0000256" key="5">
    <source>
        <dbReference type="ARBA" id="ARBA00022989"/>
    </source>
</evidence>
<feature type="transmembrane region" description="Helical" evidence="8">
    <location>
        <begin position="326"/>
        <end position="347"/>
    </location>
</feature>